<dbReference type="Proteomes" id="UP000278807">
    <property type="component" value="Unassembled WGS sequence"/>
</dbReference>
<dbReference type="Gene3D" id="1.20.1050.10">
    <property type="match status" value="1"/>
</dbReference>
<evidence type="ECO:0000313" key="12">
    <source>
        <dbReference type="WBParaSite" id="HNAJ_0000304501-mRNA-1"/>
    </source>
</evidence>
<proteinExistence type="inferred from homology"/>
<comment type="function">
    <text evidence="2">Conjugation of reduced glutathione to a wide number of exogenous and endogenous hydrophobic electrophiles.</text>
</comment>
<comment type="catalytic activity">
    <reaction evidence="7">
        <text>RX + glutathione = an S-substituted glutathione + a halide anion + H(+)</text>
        <dbReference type="Rhea" id="RHEA:16437"/>
        <dbReference type="ChEBI" id="CHEBI:15378"/>
        <dbReference type="ChEBI" id="CHEBI:16042"/>
        <dbReference type="ChEBI" id="CHEBI:17792"/>
        <dbReference type="ChEBI" id="CHEBI:57925"/>
        <dbReference type="ChEBI" id="CHEBI:90779"/>
        <dbReference type="EC" id="2.5.1.18"/>
    </reaction>
</comment>
<accession>A0A0R3T7K7</accession>
<dbReference type="InterPro" id="IPR036282">
    <property type="entry name" value="Glutathione-S-Trfase_C_sf"/>
</dbReference>
<dbReference type="GO" id="GO:0042802">
    <property type="term" value="F:identical protein binding"/>
    <property type="evidence" value="ECO:0007669"/>
    <property type="project" value="UniProtKB-ARBA"/>
</dbReference>
<dbReference type="PROSITE" id="PS50405">
    <property type="entry name" value="GST_CTER"/>
    <property type="match status" value="1"/>
</dbReference>
<keyword evidence="6" id="KW-0808">Transferase</keyword>
<sequence length="219" mass="25700">MTPILGYWDIRGLAEPIRLLLRHLGADFKDKIYIIGDGPVYPPKEWLDEKFKLGLEFPNLPYYIDGDFKLTQSSAILEYIAEVHNMVPSCVKQRAVLRMLFNAALDLRVNFFRMCYNPDFDNLKGPFLKSLPDSLKTFEEYLGDKTWLTGEKINYPDFNLCELLNQLEKFEPSCLSKFPKLKAYLTRFENLPELKEYMASEEFKKRDCVGRTAKWRNNN</sequence>
<feature type="domain" description="GST C-terminal" evidence="9">
    <location>
        <begin position="90"/>
        <end position="208"/>
    </location>
</feature>
<dbReference type="Pfam" id="PF14497">
    <property type="entry name" value="GST_C_3"/>
    <property type="match status" value="1"/>
</dbReference>
<organism evidence="12">
    <name type="scientific">Rodentolepis nana</name>
    <name type="common">Dwarf tapeworm</name>
    <name type="synonym">Hymenolepis nana</name>
    <dbReference type="NCBI Taxonomy" id="102285"/>
    <lineage>
        <taxon>Eukaryota</taxon>
        <taxon>Metazoa</taxon>
        <taxon>Spiralia</taxon>
        <taxon>Lophotrochozoa</taxon>
        <taxon>Platyhelminthes</taxon>
        <taxon>Cestoda</taxon>
        <taxon>Eucestoda</taxon>
        <taxon>Cyclophyllidea</taxon>
        <taxon>Hymenolepididae</taxon>
        <taxon>Rodentolepis</taxon>
    </lineage>
</organism>
<dbReference type="SFLD" id="SFLDG00363">
    <property type="entry name" value="AMPS_(cytGST):_Alpha-__Mu-__Pi"/>
    <property type="match status" value="1"/>
</dbReference>
<dbReference type="Pfam" id="PF02798">
    <property type="entry name" value="GST_N"/>
    <property type="match status" value="1"/>
</dbReference>
<comment type="function">
    <text evidence="1">GST isoenzymes appear to play a central role in the parasite detoxification system. Other functions are also suspected including a role in increasing the solubility of haematin in the parasite gut.</text>
</comment>
<dbReference type="SUPFAM" id="SSF52833">
    <property type="entry name" value="Thioredoxin-like"/>
    <property type="match status" value="1"/>
</dbReference>
<dbReference type="OrthoDB" id="4951845at2759"/>
<dbReference type="AlphaFoldDB" id="A0A0R3T7K7"/>
<keyword evidence="11" id="KW-1185">Reference proteome</keyword>
<evidence type="ECO:0000256" key="3">
    <source>
        <dbReference type="ARBA" id="ARBA00005861"/>
    </source>
</evidence>
<dbReference type="GO" id="GO:0004364">
    <property type="term" value="F:glutathione transferase activity"/>
    <property type="evidence" value="ECO:0007669"/>
    <property type="project" value="UniProtKB-EC"/>
</dbReference>
<evidence type="ECO:0000259" key="9">
    <source>
        <dbReference type="PROSITE" id="PS50405"/>
    </source>
</evidence>
<evidence type="ECO:0000313" key="10">
    <source>
        <dbReference type="EMBL" id="VDN98903.1"/>
    </source>
</evidence>
<dbReference type="GO" id="GO:0006749">
    <property type="term" value="P:glutathione metabolic process"/>
    <property type="evidence" value="ECO:0007669"/>
    <property type="project" value="TreeGrafter"/>
</dbReference>
<dbReference type="InterPro" id="IPR036249">
    <property type="entry name" value="Thioredoxin-like_sf"/>
</dbReference>
<evidence type="ECO:0000259" key="8">
    <source>
        <dbReference type="PROSITE" id="PS50404"/>
    </source>
</evidence>
<dbReference type="Gene3D" id="3.40.30.10">
    <property type="entry name" value="Glutaredoxin"/>
    <property type="match status" value="1"/>
</dbReference>
<gene>
    <name evidence="10" type="ORF">HNAJ_LOCUS3044</name>
</gene>
<dbReference type="PROSITE" id="PS50404">
    <property type="entry name" value="GST_NTER"/>
    <property type="match status" value="1"/>
</dbReference>
<dbReference type="EC" id="2.5.1.18" evidence="5"/>
<reference evidence="10 11" key="2">
    <citation type="submission" date="2018-11" db="EMBL/GenBank/DDBJ databases">
        <authorList>
            <consortium name="Pathogen Informatics"/>
        </authorList>
    </citation>
    <scope>NUCLEOTIDE SEQUENCE [LARGE SCALE GENOMIC DNA]</scope>
</reference>
<dbReference type="CDD" id="cd03075">
    <property type="entry name" value="GST_N_Mu"/>
    <property type="match status" value="1"/>
</dbReference>
<evidence type="ECO:0000313" key="11">
    <source>
        <dbReference type="Proteomes" id="UP000278807"/>
    </source>
</evidence>
<dbReference type="InterPro" id="IPR004046">
    <property type="entry name" value="GST_C"/>
</dbReference>
<evidence type="ECO:0000256" key="4">
    <source>
        <dbReference type="ARBA" id="ARBA00011738"/>
    </source>
</evidence>
<reference evidence="12" key="1">
    <citation type="submission" date="2017-02" db="UniProtKB">
        <authorList>
            <consortium name="WormBaseParasite"/>
        </authorList>
    </citation>
    <scope>IDENTIFICATION</scope>
</reference>
<dbReference type="SUPFAM" id="SSF47616">
    <property type="entry name" value="GST C-terminal domain-like"/>
    <property type="match status" value="1"/>
</dbReference>
<dbReference type="PANTHER" id="PTHR11571">
    <property type="entry name" value="GLUTATHIONE S-TRANSFERASE"/>
    <property type="match status" value="1"/>
</dbReference>
<evidence type="ECO:0000256" key="6">
    <source>
        <dbReference type="ARBA" id="ARBA00022679"/>
    </source>
</evidence>
<evidence type="ECO:0000256" key="1">
    <source>
        <dbReference type="ARBA" id="ARBA00002446"/>
    </source>
</evidence>
<evidence type="ECO:0000256" key="7">
    <source>
        <dbReference type="ARBA" id="ARBA00047960"/>
    </source>
</evidence>
<dbReference type="STRING" id="102285.A0A0R3T7K7"/>
<dbReference type="InterPro" id="IPR003081">
    <property type="entry name" value="GST_mu"/>
</dbReference>
<comment type="similarity">
    <text evidence="3">Belongs to the GST superfamily. Mu family.</text>
</comment>
<dbReference type="InterPro" id="IPR050213">
    <property type="entry name" value="GST_superfamily"/>
</dbReference>
<protein>
    <recommendedName>
        <fullName evidence="5">glutathione transferase</fullName>
        <ecNumber evidence="5">2.5.1.18</ecNumber>
    </recommendedName>
</protein>
<dbReference type="InterPro" id="IPR004045">
    <property type="entry name" value="Glutathione_S-Trfase_N"/>
</dbReference>
<feature type="domain" description="GST N-terminal" evidence="8">
    <location>
        <begin position="1"/>
        <end position="88"/>
    </location>
</feature>
<evidence type="ECO:0000256" key="5">
    <source>
        <dbReference type="ARBA" id="ARBA00012452"/>
    </source>
</evidence>
<dbReference type="FunFam" id="1.20.1050.10:FF:000003">
    <property type="entry name" value="Glutathione S-transferase 2"/>
    <property type="match status" value="1"/>
</dbReference>
<dbReference type="EMBL" id="UZAE01001667">
    <property type="protein sequence ID" value="VDN98903.1"/>
    <property type="molecule type" value="Genomic_DNA"/>
</dbReference>
<evidence type="ECO:0000256" key="2">
    <source>
        <dbReference type="ARBA" id="ARBA00003701"/>
    </source>
</evidence>
<dbReference type="InterPro" id="IPR040079">
    <property type="entry name" value="Glutathione_S-Trfase"/>
</dbReference>
<dbReference type="InterPro" id="IPR010987">
    <property type="entry name" value="Glutathione-S-Trfase_C-like"/>
</dbReference>
<dbReference type="WBParaSite" id="HNAJ_0000304501-mRNA-1">
    <property type="protein sequence ID" value="HNAJ_0000304501-mRNA-1"/>
    <property type="gene ID" value="HNAJ_0000304501"/>
</dbReference>
<dbReference type="SFLD" id="SFLDS00019">
    <property type="entry name" value="Glutathione_Transferase_(cytos"/>
    <property type="match status" value="1"/>
</dbReference>
<dbReference type="SFLD" id="SFLDG01205">
    <property type="entry name" value="AMPS.1"/>
    <property type="match status" value="1"/>
</dbReference>
<dbReference type="PRINTS" id="PR01267">
    <property type="entry name" value="GSTRNSFRASEM"/>
</dbReference>
<comment type="subunit">
    <text evidence="4">Homodimer.</text>
</comment>
<name>A0A0R3T7K7_RODNA</name>
<dbReference type="PANTHER" id="PTHR11571:SF222">
    <property type="entry name" value="GLUTATHIONE TRANSFERASE"/>
    <property type="match status" value="1"/>
</dbReference>